<accession>A0A8S5NK00</accession>
<keyword evidence="2 7" id="KW-0645">Protease</keyword>
<protein>
    <submittedName>
        <fullName evidence="7">Prohead serine protease</fullName>
    </submittedName>
</protein>
<dbReference type="Pfam" id="PF04586">
    <property type="entry name" value="Peptidase_S78"/>
    <property type="match status" value="1"/>
</dbReference>
<evidence type="ECO:0000256" key="1">
    <source>
        <dbReference type="ARBA" id="ARBA00022612"/>
    </source>
</evidence>
<dbReference type="InterPro" id="IPR006433">
    <property type="entry name" value="Prohead_protease"/>
</dbReference>
<dbReference type="GO" id="GO:0008233">
    <property type="term" value="F:peptidase activity"/>
    <property type="evidence" value="ECO:0007669"/>
    <property type="project" value="UniProtKB-KW"/>
</dbReference>
<evidence type="ECO:0000256" key="3">
    <source>
        <dbReference type="ARBA" id="ARBA00022801"/>
    </source>
</evidence>
<evidence type="ECO:0000313" key="7">
    <source>
        <dbReference type="EMBL" id="DAD95062.1"/>
    </source>
</evidence>
<keyword evidence="1" id="KW-1188">Viral release from host cell</keyword>
<name>A0A8S5NK00_9CAUD</name>
<organism evidence="7">
    <name type="scientific">Siphoviridae sp. ctVqj4</name>
    <dbReference type="NCBI Taxonomy" id="2826359"/>
    <lineage>
        <taxon>Viruses</taxon>
        <taxon>Duplodnaviria</taxon>
        <taxon>Heunggongvirae</taxon>
        <taxon>Uroviricota</taxon>
        <taxon>Caudoviricetes</taxon>
    </lineage>
</organism>
<evidence type="ECO:0000256" key="2">
    <source>
        <dbReference type="ARBA" id="ARBA00022670"/>
    </source>
</evidence>
<evidence type="ECO:0000256" key="5">
    <source>
        <dbReference type="ARBA" id="ARBA00023045"/>
    </source>
</evidence>
<dbReference type="InterPro" id="IPR054613">
    <property type="entry name" value="Peptidase_S78_dom"/>
</dbReference>
<dbReference type="GO" id="GO:0006508">
    <property type="term" value="P:proteolysis"/>
    <property type="evidence" value="ECO:0007669"/>
    <property type="project" value="UniProtKB-KW"/>
</dbReference>
<evidence type="ECO:0000259" key="6">
    <source>
        <dbReference type="Pfam" id="PF04586"/>
    </source>
</evidence>
<feature type="domain" description="Prohead serine protease" evidence="6">
    <location>
        <begin position="14"/>
        <end position="174"/>
    </location>
</feature>
<dbReference type="NCBIfam" id="TIGR01543">
    <property type="entry name" value="proheadase_HK97"/>
    <property type="match status" value="1"/>
</dbReference>
<keyword evidence="4" id="KW-0118">Viral capsid assembly</keyword>
<evidence type="ECO:0000256" key="4">
    <source>
        <dbReference type="ARBA" id="ARBA00022950"/>
    </source>
</evidence>
<keyword evidence="5" id="KW-1273">Viral capsid maturation</keyword>
<dbReference type="EMBL" id="BK015189">
    <property type="protein sequence ID" value="DAD95062.1"/>
    <property type="molecule type" value="Genomic_DNA"/>
</dbReference>
<dbReference type="GO" id="GO:0046797">
    <property type="term" value="P:viral procapsid maturation"/>
    <property type="evidence" value="ECO:0007669"/>
    <property type="project" value="UniProtKB-KW"/>
</dbReference>
<reference evidence="7" key="1">
    <citation type="journal article" date="2021" name="Proc. Natl. Acad. Sci. U.S.A.">
        <title>A Catalog of Tens of Thousands of Viruses from Human Metagenomes Reveals Hidden Associations with Chronic Diseases.</title>
        <authorList>
            <person name="Tisza M.J."/>
            <person name="Buck C.B."/>
        </authorList>
    </citation>
    <scope>NUCLEOTIDE SEQUENCE</scope>
    <source>
        <strain evidence="7">CtVqj4</strain>
    </source>
</reference>
<proteinExistence type="predicted"/>
<keyword evidence="3" id="KW-0378">Hydrolase</keyword>
<sequence>MIMGTQAGEKRMVEFRAIDNEEGKMLIEGYAIVYDTPETHNYRDYTFTEVIKKGALDFTDMKDVPLRYNHNDTFCILARTRNQSLRLIKDEKGLKIQAELIDTQSNRDIYTAIQAGLIDKMSFAFEVAEKGDTWEYGKDEVYRTVTNIKKLYDVSVVDTPFYDSTSIYARSIELLERSVQQKKQECFEFRKRKVLLEHRKSI</sequence>